<gene>
    <name evidence="3" type="ORF">QBZ16_003191</name>
</gene>
<dbReference type="Pfam" id="PF18360">
    <property type="entry name" value="hnRNP_Q_AcD"/>
    <property type="match status" value="2"/>
</dbReference>
<evidence type="ECO:0000259" key="2">
    <source>
        <dbReference type="Pfam" id="PF18360"/>
    </source>
</evidence>
<feature type="domain" description="Heterogeneous nuclear ribonucleoprotein Q acidic" evidence="2">
    <location>
        <begin position="83"/>
        <end position="150"/>
    </location>
</feature>
<keyword evidence="4" id="KW-1185">Reference proteome</keyword>
<sequence length="184" mass="20675">MTGSFSVGRLDDLFDRGVITKSDVDEITIADIADLGEEGAQCVVQRFSEADFSRIKSVTGFLKGIIRRVRLDGPDRGESNMDSLPRAVRHSLEDLIEARKLEKREVDARMIRALQDLPERLAEEACTRFNDSVDSSVRSRQGFMMGIIKRLIEEDRYGRPPPSGYRRGGGGARTTSHTHVHDRK</sequence>
<proteinExistence type="predicted"/>
<evidence type="ECO:0000313" key="4">
    <source>
        <dbReference type="Proteomes" id="UP001255856"/>
    </source>
</evidence>
<comment type="caution">
    <text evidence="3">The sequence shown here is derived from an EMBL/GenBank/DDBJ whole genome shotgun (WGS) entry which is preliminary data.</text>
</comment>
<evidence type="ECO:0000256" key="1">
    <source>
        <dbReference type="SAM" id="MobiDB-lite"/>
    </source>
</evidence>
<dbReference type="EMBL" id="JASFZW010000004">
    <property type="protein sequence ID" value="KAK2078351.1"/>
    <property type="molecule type" value="Genomic_DNA"/>
</dbReference>
<dbReference type="Proteomes" id="UP001255856">
    <property type="component" value="Unassembled WGS sequence"/>
</dbReference>
<feature type="domain" description="Heterogeneous nuclear ribonucleoprotein Q acidic" evidence="2">
    <location>
        <begin position="9"/>
        <end position="70"/>
    </location>
</feature>
<reference evidence="3" key="1">
    <citation type="submission" date="2021-01" db="EMBL/GenBank/DDBJ databases">
        <authorList>
            <person name="Eckstrom K.M.E."/>
        </authorList>
    </citation>
    <scope>NUCLEOTIDE SEQUENCE</scope>
    <source>
        <strain evidence="3">UVCC 0001</strain>
    </source>
</reference>
<dbReference type="InterPro" id="IPR041337">
    <property type="entry name" value="hnRNP_Q_AcD"/>
</dbReference>
<feature type="region of interest" description="Disordered" evidence="1">
    <location>
        <begin position="155"/>
        <end position="184"/>
    </location>
</feature>
<dbReference type="AlphaFoldDB" id="A0AAD9IH37"/>
<evidence type="ECO:0000313" key="3">
    <source>
        <dbReference type="EMBL" id="KAK2078351.1"/>
    </source>
</evidence>
<protein>
    <recommendedName>
        <fullName evidence="2">Heterogeneous nuclear ribonucleoprotein Q acidic domain-containing protein</fullName>
    </recommendedName>
</protein>
<dbReference type="CDD" id="cd21039">
    <property type="entry name" value="NURR"/>
    <property type="match status" value="2"/>
</dbReference>
<name>A0AAD9IH37_PROWI</name>
<organism evidence="3 4">
    <name type="scientific">Prototheca wickerhamii</name>
    <dbReference type="NCBI Taxonomy" id="3111"/>
    <lineage>
        <taxon>Eukaryota</taxon>
        <taxon>Viridiplantae</taxon>
        <taxon>Chlorophyta</taxon>
        <taxon>core chlorophytes</taxon>
        <taxon>Trebouxiophyceae</taxon>
        <taxon>Chlorellales</taxon>
        <taxon>Chlorellaceae</taxon>
        <taxon>Prototheca</taxon>
    </lineage>
</organism>
<accession>A0AAD9IH37</accession>